<dbReference type="CDD" id="cd06547">
    <property type="entry name" value="GH85_ENGase"/>
    <property type="match status" value="1"/>
</dbReference>
<dbReference type="Gene3D" id="2.60.40.10">
    <property type="entry name" value="Immunoglobulins"/>
    <property type="match status" value="2"/>
</dbReference>
<name>A0A9D2MTV1_9FIRM</name>
<keyword evidence="3" id="KW-0732">Signal</keyword>
<dbReference type="SUPFAM" id="SSF49299">
    <property type="entry name" value="PKD domain"/>
    <property type="match status" value="1"/>
</dbReference>
<dbReference type="InterPro" id="IPR054110">
    <property type="entry name" value="EndoD-like_D2"/>
</dbReference>
<feature type="region of interest" description="Disordered" evidence="2">
    <location>
        <begin position="37"/>
        <end position="63"/>
    </location>
</feature>
<dbReference type="Pfam" id="PF03644">
    <property type="entry name" value="Glyco_hydro_85"/>
    <property type="match status" value="1"/>
</dbReference>
<keyword evidence="1" id="KW-0378">Hydrolase</keyword>
<feature type="signal peptide" evidence="3">
    <location>
        <begin position="1"/>
        <end position="28"/>
    </location>
</feature>
<dbReference type="GO" id="GO:0033925">
    <property type="term" value="F:mannosyl-glycoprotein endo-beta-N-acetylglucosaminidase activity"/>
    <property type="evidence" value="ECO:0007669"/>
    <property type="project" value="InterPro"/>
</dbReference>
<proteinExistence type="predicted"/>
<protein>
    <submittedName>
        <fullName evidence="6">Discoidin domain-containing protein</fullName>
    </submittedName>
</protein>
<dbReference type="PANTHER" id="PTHR13246:SF1">
    <property type="entry name" value="CYTOSOLIC ENDO-BETA-N-ACETYLGLUCOSAMINIDASE"/>
    <property type="match status" value="1"/>
</dbReference>
<dbReference type="PANTHER" id="PTHR13246">
    <property type="entry name" value="ENDO BETA N-ACETYLGLUCOSAMINIDASE"/>
    <property type="match status" value="1"/>
</dbReference>
<dbReference type="Gene3D" id="3.20.20.80">
    <property type="entry name" value="Glycosidases"/>
    <property type="match status" value="1"/>
</dbReference>
<feature type="chain" id="PRO_5039697455" evidence="3">
    <location>
        <begin position="29"/>
        <end position="964"/>
    </location>
</feature>
<evidence type="ECO:0000313" key="6">
    <source>
        <dbReference type="EMBL" id="HJB91861.1"/>
    </source>
</evidence>
<dbReference type="PROSITE" id="PS51257">
    <property type="entry name" value="PROKAR_LIPOPROTEIN"/>
    <property type="match status" value="1"/>
</dbReference>
<comment type="caution">
    <text evidence="6">The sequence shown here is derived from an EMBL/GenBank/DDBJ whole genome shotgun (WGS) entry which is preliminary data.</text>
</comment>
<dbReference type="GO" id="GO:0005829">
    <property type="term" value="C:cytosol"/>
    <property type="evidence" value="ECO:0007669"/>
    <property type="project" value="UniProtKB-SubCell"/>
</dbReference>
<evidence type="ECO:0000256" key="2">
    <source>
        <dbReference type="SAM" id="MobiDB-lite"/>
    </source>
</evidence>
<dbReference type="Pfam" id="PF21910">
    <property type="entry name" value="GH85_C"/>
    <property type="match status" value="1"/>
</dbReference>
<dbReference type="InterPro" id="IPR005201">
    <property type="entry name" value="TIM_ENGase"/>
</dbReference>
<keyword evidence="1" id="KW-0326">Glycosidase</keyword>
<dbReference type="PROSITE" id="PS50093">
    <property type="entry name" value="PKD"/>
    <property type="match status" value="1"/>
</dbReference>
<dbReference type="InterPro" id="IPR035986">
    <property type="entry name" value="PKD_dom_sf"/>
</dbReference>
<sequence>MKLHRLAPALRRALAVALSAAMAFGLTACQQAQDTAGTAATEAEAETAAEAGTAADGQETAAEDGAQASVYLPTEENENEQVVMNDQPESSYWFPEQLLEWNPQEDPDLAYNVSTVPLAQRADTESLQTVNSTQNRDTKVMAISIMNSSTSGNAPQGLNRFSANTFGYLQYVDLLVYWGGSSGEGLIVAPSPDVVDMGHRNGVKVIGTCFFPQAAHGGKLEWLDTFLTKDGSGNFPMVDKLVEVATVYGFDGWFINQESEGDEAAGLTKEHADLMREFIQAFKAAAPELELVYYDSMTVDGEMDWQNALTDKNAAFMMDEEGNPVADDMFLNFWWTEDELADQELLKASAQKAEEIGVDPYDLYAGMDVQANGYMTSERWDLFENPDGGTWTSLGLYCPSWCWQSSTDPIDMEKKENTMWVNSAGDPSAELTYDDPTVWRGVSTYVVERTALTQLPFTTNFNVGNGYNFFIRGEKASNLDWNNRSLADVLPTYRWIMEEEGANSLTPSFYMADAYYGGNSLRFFGHMDAGAATTVKLYSAQLPMEEGTAFTTTAKCTQPAALDLILTLDDGTEITAAGDTKVGTDWTTVNYDVSEAAGKTVTAISYRIVSDNADDAFDLLLGNISIGDVASLPVSTVSDVKVDGSEFDEDALLAGVRLSWSVDTPADYYEVFRVNQDGTKSLLGATNKTCFYINTLPRTDDTNKSNFEVIPVNRGLVEGTGAAATMDWPNNSLPKSDFTADRTLVAPGMQVTFASMASQNTAEVEWTFEGGEPAASTETAPVVTYAEAGVYSVTMKAKNAEGEAEKTQEGFIVVDEAAEGDLALLSQGQPAEATAFVNSNEAPEFAVDGDVTKKWCATGTPPHEITVDLGEVKTVSAVAISHAEAGGESPDMNTKAYTISVSEDGSEFTEVKSVTKNTLAETMDTFAPAQARYVKLSVVKPTQGSDTAARIYELQVYGADAIAE</sequence>
<evidence type="ECO:0000259" key="4">
    <source>
        <dbReference type="PROSITE" id="PS50022"/>
    </source>
</evidence>
<dbReference type="InterPro" id="IPR013783">
    <property type="entry name" value="Ig-like_fold"/>
</dbReference>
<evidence type="ECO:0000256" key="3">
    <source>
        <dbReference type="SAM" id="SignalP"/>
    </source>
</evidence>
<evidence type="ECO:0000256" key="1">
    <source>
        <dbReference type="ARBA" id="ARBA00023295"/>
    </source>
</evidence>
<evidence type="ECO:0000313" key="7">
    <source>
        <dbReference type="Proteomes" id="UP000886883"/>
    </source>
</evidence>
<dbReference type="Gene3D" id="2.60.120.260">
    <property type="entry name" value="Galactose-binding domain-like"/>
    <property type="match status" value="2"/>
</dbReference>
<dbReference type="Pfam" id="PF00801">
    <property type="entry name" value="PKD"/>
    <property type="match status" value="1"/>
</dbReference>
<dbReference type="CDD" id="cd00146">
    <property type="entry name" value="PKD"/>
    <property type="match status" value="1"/>
</dbReference>
<gene>
    <name evidence="6" type="ORF">H9763_10430</name>
</gene>
<organism evidence="6 7">
    <name type="scientific">Candidatus Eisenbergiella merdigallinarum</name>
    <dbReference type="NCBI Taxonomy" id="2838552"/>
    <lineage>
        <taxon>Bacteria</taxon>
        <taxon>Bacillati</taxon>
        <taxon>Bacillota</taxon>
        <taxon>Clostridia</taxon>
        <taxon>Lachnospirales</taxon>
        <taxon>Lachnospiraceae</taxon>
        <taxon>Eisenbergiella</taxon>
    </lineage>
</organism>
<dbReference type="Proteomes" id="UP000886883">
    <property type="component" value="Unassembled WGS sequence"/>
</dbReference>
<reference evidence="6" key="1">
    <citation type="journal article" date="2021" name="PeerJ">
        <title>Extensive microbial diversity within the chicken gut microbiome revealed by metagenomics and culture.</title>
        <authorList>
            <person name="Gilroy R."/>
            <person name="Ravi A."/>
            <person name="Getino M."/>
            <person name="Pursley I."/>
            <person name="Horton D.L."/>
            <person name="Alikhan N.F."/>
            <person name="Baker D."/>
            <person name="Gharbi K."/>
            <person name="Hall N."/>
            <person name="Watson M."/>
            <person name="Adriaenssens E.M."/>
            <person name="Foster-Nyarko E."/>
            <person name="Jarju S."/>
            <person name="Secka A."/>
            <person name="Antonio M."/>
            <person name="Oren A."/>
            <person name="Chaudhuri R.R."/>
            <person name="La Ragione R."/>
            <person name="Hildebrand F."/>
            <person name="Pallen M.J."/>
        </authorList>
    </citation>
    <scope>NUCLEOTIDE SEQUENCE</scope>
    <source>
        <strain evidence="6">USAMLcec3-2134</strain>
    </source>
</reference>
<dbReference type="Pfam" id="PF00754">
    <property type="entry name" value="F5_F8_type_C"/>
    <property type="match status" value="1"/>
</dbReference>
<dbReference type="InterPro" id="IPR008979">
    <property type="entry name" value="Galactose-bd-like_sf"/>
</dbReference>
<accession>A0A9D2MTV1</accession>
<dbReference type="EMBL" id="DWXE01000040">
    <property type="protein sequence ID" value="HJB91861.1"/>
    <property type="molecule type" value="Genomic_DNA"/>
</dbReference>
<dbReference type="AlphaFoldDB" id="A0A9D2MTV1"/>
<dbReference type="PROSITE" id="PS50022">
    <property type="entry name" value="FA58C_3"/>
    <property type="match status" value="1"/>
</dbReference>
<dbReference type="InterPro" id="IPR022409">
    <property type="entry name" value="PKD/Chitinase_dom"/>
</dbReference>
<reference evidence="6" key="2">
    <citation type="submission" date="2021-04" db="EMBL/GenBank/DDBJ databases">
        <authorList>
            <person name="Gilroy R."/>
        </authorList>
    </citation>
    <scope>NUCLEOTIDE SEQUENCE</scope>
    <source>
        <strain evidence="6">USAMLcec3-2134</strain>
    </source>
</reference>
<dbReference type="InterPro" id="IPR000421">
    <property type="entry name" value="FA58C"/>
</dbReference>
<dbReference type="InterPro" id="IPR032979">
    <property type="entry name" value="ENGase"/>
</dbReference>
<dbReference type="InterPro" id="IPR000601">
    <property type="entry name" value="PKD_dom"/>
</dbReference>
<feature type="domain" description="F5/8 type C" evidence="4">
    <location>
        <begin position="817"/>
        <end position="959"/>
    </location>
</feature>
<dbReference type="SUPFAM" id="SSF49785">
    <property type="entry name" value="Galactose-binding domain-like"/>
    <property type="match status" value="1"/>
</dbReference>
<evidence type="ECO:0000259" key="5">
    <source>
        <dbReference type="PROSITE" id="PS50093"/>
    </source>
</evidence>
<feature type="domain" description="PKD" evidence="5">
    <location>
        <begin position="734"/>
        <end position="819"/>
    </location>
</feature>
<dbReference type="SMART" id="SM00089">
    <property type="entry name" value="PKD"/>
    <property type="match status" value="1"/>
</dbReference>